<evidence type="ECO:0000313" key="8">
    <source>
        <dbReference type="EMBL" id="RHF89333.1"/>
    </source>
</evidence>
<reference evidence="8 9" key="1">
    <citation type="submission" date="2018-08" db="EMBL/GenBank/DDBJ databases">
        <title>A genome reference for cultivated species of the human gut microbiota.</title>
        <authorList>
            <person name="Zou Y."/>
            <person name="Xue W."/>
            <person name="Luo G."/>
        </authorList>
    </citation>
    <scope>NUCLEOTIDE SEQUENCE [LARGE SCALE GENOMIC DNA]</scope>
    <source>
        <strain evidence="8 9">AM23-22</strain>
    </source>
</reference>
<evidence type="ECO:0000256" key="3">
    <source>
        <dbReference type="ARBA" id="ARBA00022729"/>
    </source>
</evidence>
<comment type="caution">
    <text evidence="8">The sequence shown here is derived from an EMBL/GenBank/DDBJ whole genome shotgun (WGS) entry which is preliminary data.</text>
</comment>
<dbReference type="EMBL" id="QRHR01000004">
    <property type="protein sequence ID" value="RHF89333.1"/>
    <property type="molecule type" value="Genomic_DNA"/>
</dbReference>
<evidence type="ECO:0000256" key="4">
    <source>
        <dbReference type="ARBA" id="ARBA00023088"/>
    </source>
</evidence>
<dbReference type="NCBIfam" id="TIGR01167">
    <property type="entry name" value="LPXTG_anchor"/>
    <property type="match status" value="1"/>
</dbReference>
<evidence type="ECO:0000256" key="5">
    <source>
        <dbReference type="SAM" id="Phobius"/>
    </source>
</evidence>
<name>A0A414R8K9_9FIRM</name>
<evidence type="ECO:0000259" key="7">
    <source>
        <dbReference type="Pfam" id="PF17802"/>
    </source>
</evidence>
<protein>
    <submittedName>
        <fullName evidence="8">Isopeptide-forming domain-containing fimbrial protein</fullName>
    </submittedName>
</protein>
<accession>A0A414R8K9</accession>
<dbReference type="InterPro" id="IPR013783">
    <property type="entry name" value="Ig-like_fold"/>
</dbReference>
<organism evidence="8 9">
    <name type="scientific">Eubacterium ventriosum</name>
    <dbReference type="NCBI Taxonomy" id="39496"/>
    <lineage>
        <taxon>Bacteria</taxon>
        <taxon>Bacillati</taxon>
        <taxon>Bacillota</taxon>
        <taxon>Clostridia</taxon>
        <taxon>Eubacteriales</taxon>
        <taxon>Eubacteriaceae</taxon>
        <taxon>Eubacterium</taxon>
    </lineage>
</organism>
<keyword evidence="5" id="KW-1133">Transmembrane helix</keyword>
<dbReference type="Gene3D" id="2.60.40.10">
    <property type="entry name" value="Immunoglobulins"/>
    <property type="match status" value="1"/>
</dbReference>
<dbReference type="InterPro" id="IPR019931">
    <property type="entry name" value="LPXTG_anchor"/>
</dbReference>
<dbReference type="AlphaFoldDB" id="A0A414R8K9"/>
<dbReference type="Proteomes" id="UP000286186">
    <property type="component" value="Unassembled WGS sequence"/>
</dbReference>
<keyword evidence="5" id="KW-0812">Transmembrane</keyword>
<dbReference type="RefSeq" id="WP_118231642.1">
    <property type="nucleotide sequence ID" value="NZ_QRHR01000004.1"/>
</dbReference>
<evidence type="ECO:0000313" key="9">
    <source>
        <dbReference type="Proteomes" id="UP000286186"/>
    </source>
</evidence>
<gene>
    <name evidence="8" type="ORF">DW652_06020</name>
</gene>
<feature type="domain" description="Gram-positive cocci surface proteins LPxTG" evidence="6">
    <location>
        <begin position="389"/>
        <end position="428"/>
    </location>
</feature>
<keyword evidence="3" id="KW-0732">Signal</keyword>
<feature type="transmembrane region" description="Helical" evidence="5">
    <location>
        <begin position="402"/>
        <end position="425"/>
    </location>
</feature>
<dbReference type="Pfam" id="PF00746">
    <property type="entry name" value="Gram_pos_anchor"/>
    <property type="match status" value="1"/>
</dbReference>
<evidence type="ECO:0000256" key="2">
    <source>
        <dbReference type="ARBA" id="ARBA00022525"/>
    </source>
</evidence>
<evidence type="ECO:0000259" key="6">
    <source>
        <dbReference type="Pfam" id="PF00746"/>
    </source>
</evidence>
<sequence>MQLNVATGDTEVTLNGLPVGYYLVMVTSGSETVYSPMIAGIYYSKSATDNTLTNGAISADSDFEIKAQKCWAKSSTPKLEKTIVTPSSKNSKGDDIAIGDKITFNLSATVPSYSKEYKKVTYKIYDIMSEGLDYVDGSMKCFIEKYENNRENIKVTPKVNGGIIEITFDSKFILEHPGQKIQVEYQAKLNEKAGVNFDANINKAYLEYSNNPASGSTAKTGEDKVYVYTFGIDSNLFGKSTEKWNGKTKELIKVEEGEYQWVETEKESGIFTTTTALEGATFTLTNNKTKKSYTATSDKYGYLKFTGLDAGEYTLQETDAPDGFTLNDAKHTVVITAEYNQDGTLKSYTIKIDDKATSTYTATYDKGVIKTITSTKDSQGNISESAILKNSKMSFLPSTGGVGTTIFAIVGVVFVAAALGLHMILRGKSKLEQDR</sequence>
<dbReference type="Gene3D" id="2.60.40.740">
    <property type="match status" value="1"/>
</dbReference>
<keyword evidence="5" id="KW-0472">Membrane</keyword>
<dbReference type="InterPro" id="IPR041033">
    <property type="entry name" value="SpaA_PFL_dom_1"/>
</dbReference>
<dbReference type="InterPro" id="IPR026466">
    <property type="entry name" value="Fim_isopep_form_D2_dom"/>
</dbReference>
<proteinExistence type="predicted"/>
<dbReference type="NCBIfam" id="TIGR04226">
    <property type="entry name" value="RrgB_K2N_iso_D2"/>
    <property type="match status" value="1"/>
</dbReference>
<dbReference type="Pfam" id="PF17802">
    <property type="entry name" value="SpaA"/>
    <property type="match status" value="1"/>
</dbReference>
<keyword evidence="4" id="KW-0572">Peptidoglycan-anchor</keyword>
<keyword evidence="2" id="KW-0964">Secreted</keyword>
<keyword evidence="1" id="KW-0134">Cell wall</keyword>
<feature type="domain" description="SpaA-like prealbumin fold" evidence="7">
    <location>
        <begin position="273"/>
        <end position="338"/>
    </location>
</feature>
<dbReference type="SUPFAM" id="SSF49478">
    <property type="entry name" value="Cna protein B-type domain"/>
    <property type="match status" value="1"/>
</dbReference>
<evidence type="ECO:0000256" key="1">
    <source>
        <dbReference type="ARBA" id="ARBA00022512"/>
    </source>
</evidence>